<evidence type="ECO:0000256" key="2">
    <source>
        <dbReference type="ARBA" id="ARBA00012224"/>
    </source>
</evidence>
<proteinExistence type="inferred from homology"/>
<evidence type="ECO:0000256" key="4">
    <source>
        <dbReference type="ARBA" id="ARBA00023239"/>
    </source>
</evidence>
<dbReference type="InterPro" id="IPR004839">
    <property type="entry name" value="Aminotransferase_I/II_large"/>
</dbReference>
<comment type="cofactor">
    <cofactor evidence="1">
        <name>pyridoxal 5'-phosphate</name>
        <dbReference type="ChEBI" id="CHEBI:597326"/>
    </cofactor>
</comment>
<accession>A0ABQ4GE43</accession>
<evidence type="ECO:0000313" key="7">
    <source>
        <dbReference type="EMBL" id="GIH59694.1"/>
    </source>
</evidence>
<dbReference type="Gene3D" id="3.90.1150.10">
    <property type="entry name" value="Aspartate Aminotransferase, domain 1"/>
    <property type="match status" value="1"/>
</dbReference>
<comment type="similarity">
    <text evidence="5">Belongs to the class-II pyridoxal-phosphate-dependent aminotransferase family. MalY/PatB cystathionine beta-lyase subfamily.</text>
</comment>
<dbReference type="PANTHER" id="PTHR43525">
    <property type="entry name" value="PROTEIN MALY"/>
    <property type="match status" value="1"/>
</dbReference>
<name>A0ABQ4GE43_9ACTN</name>
<dbReference type="InterPro" id="IPR015424">
    <property type="entry name" value="PyrdxlP-dep_Trfase"/>
</dbReference>
<dbReference type="PANTHER" id="PTHR43525:SF2">
    <property type="entry name" value="CYSTATHIONINE BETA-LYASE-RELATED"/>
    <property type="match status" value="1"/>
</dbReference>
<evidence type="ECO:0000256" key="1">
    <source>
        <dbReference type="ARBA" id="ARBA00001933"/>
    </source>
</evidence>
<dbReference type="CDD" id="cd00609">
    <property type="entry name" value="AAT_like"/>
    <property type="match status" value="1"/>
</dbReference>
<organism evidence="7 8">
    <name type="scientific">Microbispora siamensis</name>
    <dbReference type="NCBI Taxonomy" id="564413"/>
    <lineage>
        <taxon>Bacteria</taxon>
        <taxon>Bacillati</taxon>
        <taxon>Actinomycetota</taxon>
        <taxon>Actinomycetes</taxon>
        <taxon>Streptosporangiales</taxon>
        <taxon>Streptosporangiaceae</taxon>
        <taxon>Microbispora</taxon>
    </lineage>
</organism>
<dbReference type="GO" id="GO:0008483">
    <property type="term" value="F:transaminase activity"/>
    <property type="evidence" value="ECO:0007669"/>
    <property type="project" value="UniProtKB-KW"/>
</dbReference>
<dbReference type="InterPro" id="IPR015422">
    <property type="entry name" value="PyrdxlP-dep_Trfase_small"/>
</dbReference>
<protein>
    <recommendedName>
        <fullName evidence="2">cysteine-S-conjugate beta-lyase</fullName>
        <ecNumber evidence="2">4.4.1.13</ecNumber>
    </recommendedName>
</protein>
<dbReference type="InterPro" id="IPR051798">
    <property type="entry name" value="Class-II_PLP-Dep_Aminotrans"/>
</dbReference>
<evidence type="ECO:0000259" key="6">
    <source>
        <dbReference type="Pfam" id="PF00155"/>
    </source>
</evidence>
<dbReference type="InterPro" id="IPR015421">
    <property type="entry name" value="PyrdxlP-dep_Trfase_major"/>
</dbReference>
<sequence>MTRDPFAHVDVDRLRSGYGVKWGSLPPGVLGAWVADMDFGVPPAVRECVIRLAEREDFGYPFWRGEDPVAEAFAERMAARHGWTPRPGRVRVLTDLIQILQVMVEHATRPGDGVAIHVPSYPPFLASIARAGRRIVPLPMTRTGHGWGFAVEGLADGLRAAGCRMLVLVNPHNPTGRVFTREELEALADAAEELDLVVVSDEIHADLAYAPHRHVPFASLGPATAARTITATSATKTFNIAGLRCAVAHIGHDGVWEALARMPYDYFGTPTMVGRAATVAAWRESADWHADLMRTLEHNRRTIDRWAADLPWDLGYHSPQATYLSWFDFTGTPFGGVAPAECLEREAGVKLAEGAEFAQETPVDTAGFARLNFATSPALLDEILGRIGTALSGGSSS</sequence>
<evidence type="ECO:0000313" key="8">
    <source>
        <dbReference type="Proteomes" id="UP000660454"/>
    </source>
</evidence>
<keyword evidence="8" id="KW-1185">Reference proteome</keyword>
<keyword evidence="3" id="KW-0663">Pyridoxal phosphate</keyword>
<keyword evidence="7" id="KW-0808">Transferase</keyword>
<gene>
    <name evidence="7" type="ORF">Msi02_05110</name>
</gene>
<dbReference type="EMBL" id="BOOF01000002">
    <property type="protein sequence ID" value="GIH59694.1"/>
    <property type="molecule type" value="Genomic_DNA"/>
</dbReference>
<comment type="caution">
    <text evidence="7">The sequence shown here is derived from an EMBL/GenBank/DDBJ whole genome shotgun (WGS) entry which is preliminary data.</text>
</comment>
<dbReference type="Pfam" id="PF00155">
    <property type="entry name" value="Aminotran_1_2"/>
    <property type="match status" value="1"/>
</dbReference>
<dbReference type="Proteomes" id="UP000660454">
    <property type="component" value="Unassembled WGS sequence"/>
</dbReference>
<dbReference type="SUPFAM" id="SSF53383">
    <property type="entry name" value="PLP-dependent transferases"/>
    <property type="match status" value="1"/>
</dbReference>
<dbReference type="EC" id="4.4.1.13" evidence="2"/>
<evidence type="ECO:0000256" key="3">
    <source>
        <dbReference type="ARBA" id="ARBA00022898"/>
    </source>
</evidence>
<dbReference type="RefSeq" id="WP_239108049.1">
    <property type="nucleotide sequence ID" value="NZ_BOOF01000002.1"/>
</dbReference>
<dbReference type="Gene3D" id="3.40.640.10">
    <property type="entry name" value="Type I PLP-dependent aspartate aminotransferase-like (Major domain)"/>
    <property type="match status" value="1"/>
</dbReference>
<reference evidence="7 8" key="1">
    <citation type="submission" date="2021-01" db="EMBL/GenBank/DDBJ databases">
        <title>Whole genome shotgun sequence of Microbispora siamensis NBRC 104113.</title>
        <authorList>
            <person name="Komaki H."/>
            <person name="Tamura T."/>
        </authorList>
    </citation>
    <scope>NUCLEOTIDE SEQUENCE [LARGE SCALE GENOMIC DNA]</scope>
    <source>
        <strain evidence="7 8">NBRC 104113</strain>
    </source>
</reference>
<evidence type="ECO:0000256" key="5">
    <source>
        <dbReference type="ARBA" id="ARBA00037974"/>
    </source>
</evidence>
<keyword evidence="4" id="KW-0456">Lyase</keyword>
<feature type="domain" description="Aminotransferase class I/classII large" evidence="6">
    <location>
        <begin position="36"/>
        <end position="387"/>
    </location>
</feature>
<keyword evidence="7" id="KW-0032">Aminotransferase</keyword>